<dbReference type="FunFam" id="1.20.1280.170:FF:000003">
    <property type="entry name" value="Exocyst subunit Exo70 family protein"/>
    <property type="match status" value="1"/>
</dbReference>
<reference evidence="5" key="1">
    <citation type="journal article" date="2023" name="Science">
        <title>Elucidation of the pathway for biosynthesis of saponin adjuvants from the soapbark tree.</title>
        <authorList>
            <person name="Reed J."/>
            <person name="Orme A."/>
            <person name="El-Demerdash A."/>
            <person name="Owen C."/>
            <person name="Martin L.B.B."/>
            <person name="Misra R.C."/>
            <person name="Kikuchi S."/>
            <person name="Rejzek M."/>
            <person name="Martin A.C."/>
            <person name="Harkess A."/>
            <person name="Leebens-Mack J."/>
            <person name="Louveau T."/>
            <person name="Stephenson M.J."/>
            <person name="Osbourn A."/>
        </authorList>
    </citation>
    <scope>NUCLEOTIDE SEQUENCE</scope>
    <source>
        <strain evidence="5">S10</strain>
    </source>
</reference>
<dbReference type="PANTHER" id="PTHR12542">
    <property type="entry name" value="EXOCYST COMPLEX PROTEIN EXO70"/>
    <property type="match status" value="1"/>
</dbReference>
<comment type="function">
    <text evidence="3">Component of the exocyst complex.</text>
</comment>
<dbReference type="Pfam" id="PF03081">
    <property type="entry name" value="Exo70_C"/>
    <property type="match status" value="1"/>
</dbReference>
<dbReference type="GO" id="GO:0005546">
    <property type="term" value="F:phosphatidylinositol-4,5-bisphosphate binding"/>
    <property type="evidence" value="ECO:0007669"/>
    <property type="project" value="InterPro"/>
</dbReference>
<sequence>MADQNGEEKLLAVARHIAKTLGNNNNMADDILQIFSNFDGRFSRENLSERGGDDDPRAGFAALEHTLKSLDRQISQYVSSDQPIWADSADSSAFLDSIDELIATVSDWNPMAGDKIVGACLVRAEDLLQQAMFRVEDEFRSLMERGGESFDLVHGESTGNLDFDSEDDEEDPELEGVMRNGHEDQIPVAQPISDYDIVVDALPSGTINDLHEIAKRMVVAGFGKECSHVYSSCRREFLEESFSRLGLQKLSIEDVHKIPWQDLEAEIERWVKASNVALRILFPSERRLCDRVFFGFSSAADLSFMEVCRGSTIQLLNFADAVAIGSRSPERLFKILDLFETLRDLIPEFESMFSDPYCVVLRNEAITIWKRLGEAIRGIFMELENLIRRDPAKASVPRGGLHPITRYVMNYLRAACRSRHTLEQVFDDSGVPSKDYPKLDDRVSSSSSLSVQIAWIMELLESNLEAKSKIYKDSSLCSVFMMNNGRYIVQKAKDSELGSLLGDDWIRKHTAKVRQYHLNYQRSSWNKVLGILKLDNNGSLAPNVSAKSIKDKLQLFNMHFEEICKLQSSWVIFDEQLREEIRIALVKILLPAYGNFIGRFQNVPEIGKHADKYIKFGVEDIEARINDLFQGTGKGSGGGRR</sequence>
<dbReference type="Pfam" id="PF20669">
    <property type="entry name" value="Exo70_N"/>
    <property type="match status" value="1"/>
</dbReference>
<dbReference type="Proteomes" id="UP001163823">
    <property type="component" value="Chromosome 8"/>
</dbReference>
<dbReference type="EMBL" id="JARAOO010000008">
    <property type="protein sequence ID" value="KAJ7959898.1"/>
    <property type="molecule type" value="Genomic_DNA"/>
</dbReference>
<dbReference type="PANTHER" id="PTHR12542:SF96">
    <property type="entry name" value="EXOCYST COMPLEX COMPONENT EXO70B1"/>
    <property type="match status" value="1"/>
</dbReference>
<dbReference type="AlphaFoldDB" id="A0AAD7LKQ3"/>
<dbReference type="KEGG" id="qsa:O6P43_020415"/>
<keyword evidence="2 3" id="KW-0813">Transport</keyword>
<dbReference type="Gene3D" id="1.20.1280.170">
    <property type="entry name" value="Exocyst complex component Exo70"/>
    <property type="match status" value="1"/>
</dbReference>
<organism evidence="5 6">
    <name type="scientific">Quillaja saponaria</name>
    <name type="common">Soap bark tree</name>
    <dbReference type="NCBI Taxonomy" id="32244"/>
    <lineage>
        <taxon>Eukaryota</taxon>
        <taxon>Viridiplantae</taxon>
        <taxon>Streptophyta</taxon>
        <taxon>Embryophyta</taxon>
        <taxon>Tracheophyta</taxon>
        <taxon>Spermatophyta</taxon>
        <taxon>Magnoliopsida</taxon>
        <taxon>eudicotyledons</taxon>
        <taxon>Gunneridae</taxon>
        <taxon>Pentapetalae</taxon>
        <taxon>rosids</taxon>
        <taxon>fabids</taxon>
        <taxon>Fabales</taxon>
        <taxon>Quillajaceae</taxon>
        <taxon>Quillaja</taxon>
    </lineage>
</organism>
<keyword evidence="3" id="KW-0653">Protein transport</keyword>
<dbReference type="GO" id="GO:0006887">
    <property type="term" value="P:exocytosis"/>
    <property type="evidence" value="ECO:0007669"/>
    <property type="project" value="UniProtKB-KW"/>
</dbReference>
<gene>
    <name evidence="5" type="ORF">O6P43_020415</name>
</gene>
<comment type="caution">
    <text evidence="5">The sequence shown here is derived from an EMBL/GenBank/DDBJ whole genome shotgun (WGS) entry which is preliminary data.</text>
</comment>
<dbReference type="InterPro" id="IPR046364">
    <property type="entry name" value="Exo70_C"/>
</dbReference>
<proteinExistence type="inferred from homology"/>
<keyword evidence="6" id="KW-1185">Reference proteome</keyword>
<evidence type="ECO:0000313" key="6">
    <source>
        <dbReference type="Proteomes" id="UP001163823"/>
    </source>
</evidence>
<evidence type="ECO:0000256" key="1">
    <source>
        <dbReference type="ARBA" id="ARBA00006756"/>
    </source>
</evidence>
<dbReference type="GO" id="GO:0000145">
    <property type="term" value="C:exocyst"/>
    <property type="evidence" value="ECO:0007669"/>
    <property type="project" value="InterPro"/>
</dbReference>
<evidence type="ECO:0000259" key="4">
    <source>
        <dbReference type="Pfam" id="PF03081"/>
    </source>
</evidence>
<accession>A0AAD7LKQ3</accession>
<evidence type="ECO:0000313" key="5">
    <source>
        <dbReference type="EMBL" id="KAJ7959898.1"/>
    </source>
</evidence>
<dbReference type="InterPro" id="IPR016159">
    <property type="entry name" value="Cullin_repeat-like_dom_sf"/>
</dbReference>
<comment type="similarity">
    <text evidence="1 3">Belongs to the EXO70 family.</text>
</comment>
<dbReference type="GO" id="GO:0015031">
    <property type="term" value="P:protein transport"/>
    <property type="evidence" value="ECO:0007669"/>
    <property type="project" value="UniProtKB-KW"/>
</dbReference>
<evidence type="ECO:0000256" key="3">
    <source>
        <dbReference type="RuleBase" id="RU365026"/>
    </source>
</evidence>
<dbReference type="InterPro" id="IPR004140">
    <property type="entry name" value="Exo70"/>
</dbReference>
<dbReference type="SUPFAM" id="SSF74788">
    <property type="entry name" value="Cullin repeat-like"/>
    <property type="match status" value="1"/>
</dbReference>
<protein>
    <recommendedName>
        <fullName evidence="3">Exocyst subunit Exo70 family protein</fullName>
    </recommendedName>
</protein>
<keyword evidence="3" id="KW-0268">Exocytosis</keyword>
<name>A0AAD7LKQ3_QUISA</name>
<feature type="domain" description="Exocyst complex subunit Exo70 C-terminal" evidence="4">
    <location>
        <begin position="269"/>
        <end position="627"/>
    </location>
</feature>
<evidence type="ECO:0000256" key="2">
    <source>
        <dbReference type="ARBA" id="ARBA00022448"/>
    </source>
</evidence>